<dbReference type="Gene3D" id="1.10.1170.10">
    <property type="entry name" value="Inhibitor Of Apoptosis Protein (2mihbC-IAP-1), Chain A"/>
    <property type="match status" value="1"/>
</dbReference>
<dbReference type="eggNOG" id="KOG1100">
    <property type="taxonomic scope" value="Eukaryota"/>
</dbReference>
<dbReference type="OMA" id="WYPNNSA"/>
<dbReference type="STRING" id="3885.V7ADT9"/>
<evidence type="ECO:0000256" key="4">
    <source>
        <dbReference type="SAM" id="Coils"/>
    </source>
</evidence>
<dbReference type="PANTHER" id="PTHR42647">
    <property type="entry name" value="SBP (S-RIBONUCLEASE BINDING PROTEIN) FAMILY PROTEIN"/>
    <property type="match status" value="1"/>
</dbReference>
<keyword evidence="1" id="KW-0479">Metal-binding</keyword>
<name>V7ADT9_PHAVU</name>
<dbReference type="Gene3D" id="1.10.533.10">
    <property type="entry name" value="Death Domain, Fas"/>
    <property type="match status" value="1"/>
</dbReference>
<organism evidence="5 6">
    <name type="scientific">Phaseolus vulgaris</name>
    <name type="common">Kidney bean</name>
    <name type="synonym">French bean</name>
    <dbReference type="NCBI Taxonomy" id="3885"/>
    <lineage>
        <taxon>Eukaryota</taxon>
        <taxon>Viridiplantae</taxon>
        <taxon>Streptophyta</taxon>
        <taxon>Embryophyta</taxon>
        <taxon>Tracheophyta</taxon>
        <taxon>Spermatophyta</taxon>
        <taxon>Magnoliopsida</taxon>
        <taxon>eudicotyledons</taxon>
        <taxon>Gunneridae</taxon>
        <taxon>Pentapetalae</taxon>
        <taxon>rosids</taxon>
        <taxon>fabids</taxon>
        <taxon>Fabales</taxon>
        <taxon>Fabaceae</taxon>
        <taxon>Papilionoideae</taxon>
        <taxon>50 kb inversion clade</taxon>
        <taxon>NPAAA clade</taxon>
        <taxon>indigoferoid/millettioid clade</taxon>
        <taxon>Phaseoleae</taxon>
        <taxon>Phaseolus</taxon>
    </lineage>
</organism>
<feature type="coiled-coil region" evidence="4">
    <location>
        <begin position="139"/>
        <end position="173"/>
    </location>
</feature>
<accession>V7ADT9</accession>
<evidence type="ECO:0000256" key="3">
    <source>
        <dbReference type="ARBA" id="ARBA00022833"/>
    </source>
</evidence>
<keyword evidence="3" id="KW-0862">Zinc</keyword>
<dbReference type="GO" id="GO:0004842">
    <property type="term" value="F:ubiquitin-protein transferase activity"/>
    <property type="evidence" value="ECO:0007669"/>
    <property type="project" value="TreeGrafter"/>
</dbReference>
<dbReference type="AlphaFoldDB" id="V7ADT9"/>
<dbReference type="Pfam" id="PF13920">
    <property type="entry name" value="zf-C3HC4_3"/>
    <property type="match status" value="1"/>
</dbReference>
<evidence type="ECO:0000313" key="6">
    <source>
        <dbReference type="Proteomes" id="UP000000226"/>
    </source>
</evidence>
<gene>
    <name evidence="5" type="ORF">PHAVU_011G036000g</name>
</gene>
<dbReference type="Gramene" id="ESW03712">
    <property type="protein sequence ID" value="ESW03712"/>
    <property type="gene ID" value="PHAVU_011G036000g"/>
</dbReference>
<sequence length="289" mass="32671">MIGAEIMAIQAQWYPNNSASPFWNNGHCAAAGFMDSGISFQHKHQQQQQLAEQHLGELCNGTQGTVDPNIRACSSEVLNSPMFAIQFEKQWEEIDQYIKSEDEKLRYMIKEHGKQQVIALLKKLETRSVHVLRGKDEEIAQAMKRRVELEEYLRRLEAENSRWQRLAQEKENMALSLYKTLEEMTESGNFLNNGAVANDAVSCCGETGGIEETEEEAMAEKGLECGGVNELEQITRRGGVMLCKSCHSRRSCFLFLPCRHLSSCKVCNTFLEACPVCSTPKKATIELRL</sequence>
<keyword evidence="2" id="KW-0863">Zinc-finger</keyword>
<keyword evidence="6" id="KW-1185">Reference proteome</keyword>
<reference evidence="6" key="1">
    <citation type="journal article" date="2014" name="Nat. Genet.">
        <title>A reference genome for common bean and genome-wide analysis of dual domestications.</title>
        <authorList>
            <person name="Schmutz J."/>
            <person name="McClean P.E."/>
            <person name="Mamidi S."/>
            <person name="Wu G.A."/>
            <person name="Cannon S.B."/>
            <person name="Grimwood J."/>
            <person name="Jenkins J."/>
            <person name="Shu S."/>
            <person name="Song Q."/>
            <person name="Chavarro C."/>
            <person name="Torres-Torres M."/>
            <person name="Geffroy V."/>
            <person name="Moghaddam S.M."/>
            <person name="Gao D."/>
            <person name="Abernathy B."/>
            <person name="Barry K."/>
            <person name="Blair M."/>
            <person name="Brick M.A."/>
            <person name="Chovatia M."/>
            <person name="Gepts P."/>
            <person name="Goodstein D.M."/>
            <person name="Gonzales M."/>
            <person name="Hellsten U."/>
            <person name="Hyten D.L."/>
            <person name="Jia G."/>
            <person name="Kelly J.D."/>
            <person name="Kudrna D."/>
            <person name="Lee R."/>
            <person name="Richard M.M."/>
            <person name="Miklas P.N."/>
            <person name="Osorno J.M."/>
            <person name="Rodrigues J."/>
            <person name="Thareau V."/>
            <person name="Urrea C.A."/>
            <person name="Wang M."/>
            <person name="Yu Y."/>
            <person name="Zhang M."/>
            <person name="Wing R.A."/>
            <person name="Cregan P.B."/>
            <person name="Rokhsar D.S."/>
            <person name="Jackson S.A."/>
        </authorList>
    </citation>
    <scope>NUCLEOTIDE SEQUENCE [LARGE SCALE GENOMIC DNA]</scope>
    <source>
        <strain evidence="6">cv. G19833</strain>
    </source>
</reference>
<dbReference type="EMBL" id="CM002298">
    <property type="protein sequence ID" value="ESW03712.1"/>
    <property type="molecule type" value="Genomic_DNA"/>
</dbReference>
<dbReference type="PANTHER" id="PTHR42647:SF6">
    <property type="entry name" value="RING-TYPE DOMAIN-CONTAINING PROTEIN"/>
    <property type="match status" value="1"/>
</dbReference>
<evidence type="ECO:0000256" key="2">
    <source>
        <dbReference type="ARBA" id="ARBA00022771"/>
    </source>
</evidence>
<evidence type="ECO:0000256" key="1">
    <source>
        <dbReference type="ARBA" id="ARBA00022723"/>
    </source>
</evidence>
<dbReference type="InterPro" id="IPR011029">
    <property type="entry name" value="DEATH-like_dom_sf"/>
</dbReference>
<dbReference type="OrthoDB" id="1711136at2759"/>
<proteinExistence type="predicted"/>
<evidence type="ECO:0000313" key="5">
    <source>
        <dbReference type="EMBL" id="ESW03712.1"/>
    </source>
</evidence>
<protein>
    <recommendedName>
        <fullName evidence="7">RING-type domain-containing protein</fullName>
    </recommendedName>
</protein>
<keyword evidence="4" id="KW-0175">Coiled coil</keyword>
<dbReference type="PIRSF" id="PIRSF036836">
    <property type="entry name" value="RNase_bind_SBP1"/>
    <property type="match status" value="1"/>
</dbReference>
<evidence type="ECO:0008006" key="7">
    <source>
        <dbReference type="Google" id="ProtNLM"/>
    </source>
</evidence>
<dbReference type="GO" id="GO:0008270">
    <property type="term" value="F:zinc ion binding"/>
    <property type="evidence" value="ECO:0007669"/>
    <property type="project" value="UniProtKB-KW"/>
</dbReference>
<dbReference type="Proteomes" id="UP000000226">
    <property type="component" value="Chromosome 11"/>
</dbReference>